<dbReference type="Gene3D" id="3.40.50.1820">
    <property type="entry name" value="alpha/beta hydrolase"/>
    <property type="match status" value="1"/>
</dbReference>
<protein>
    <submittedName>
        <fullName evidence="2">Alpha/beta fold hydrolase</fullName>
    </submittedName>
</protein>
<keyword evidence="3" id="KW-1185">Reference proteome</keyword>
<dbReference type="SMART" id="SM00421">
    <property type="entry name" value="HTH_LUXR"/>
    <property type="match status" value="1"/>
</dbReference>
<keyword evidence="2" id="KW-0378">Hydrolase</keyword>
<dbReference type="PANTHER" id="PTHR43433:SF5">
    <property type="entry name" value="AB HYDROLASE-1 DOMAIN-CONTAINING PROTEIN"/>
    <property type="match status" value="1"/>
</dbReference>
<dbReference type="PRINTS" id="PR00038">
    <property type="entry name" value="HTHLUXR"/>
</dbReference>
<evidence type="ECO:0000259" key="1">
    <source>
        <dbReference type="PROSITE" id="PS50043"/>
    </source>
</evidence>
<dbReference type="InterPro" id="IPR029058">
    <property type="entry name" value="AB_hydrolase_fold"/>
</dbReference>
<evidence type="ECO:0000313" key="3">
    <source>
        <dbReference type="Proteomes" id="UP000292881"/>
    </source>
</evidence>
<dbReference type="PRINTS" id="PR00111">
    <property type="entry name" value="ABHYDROLASE"/>
</dbReference>
<evidence type="ECO:0000313" key="2">
    <source>
        <dbReference type="EMBL" id="RXZ50022.1"/>
    </source>
</evidence>
<feature type="domain" description="HTH luxR-type" evidence="1">
    <location>
        <begin position="307"/>
        <end position="375"/>
    </location>
</feature>
<comment type="caution">
    <text evidence="2">The sequence shown here is derived from an EMBL/GenBank/DDBJ whole genome shotgun (WGS) entry which is preliminary data.</text>
</comment>
<dbReference type="SUPFAM" id="SSF46894">
    <property type="entry name" value="C-terminal effector domain of the bipartite response regulators"/>
    <property type="match status" value="1"/>
</dbReference>
<dbReference type="PROSITE" id="PS50043">
    <property type="entry name" value="HTH_LUXR_2"/>
    <property type="match status" value="1"/>
</dbReference>
<reference evidence="2 3" key="1">
    <citation type="submission" date="2019-01" db="EMBL/GenBank/DDBJ databases">
        <authorList>
            <person name="Li J."/>
        </authorList>
    </citation>
    <scope>NUCLEOTIDE SEQUENCE [LARGE SCALE GENOMIC DNA]</scope>
    <source>
        <strain evidence="2 3">CGMCC 4.7180</strain>
    </source>
</reference>
<dbReference type="Proteomes" id="UP000292881">
    <property type="component" value="Unassembled WGS sequence"/>
</dbReference>
<dbReference type="PANTHER" id="PTHR43433">
    <property type="entry name" value="HYDROLASE, ALPHA/BETA FOLD FAMILY PROTEIN"/>
    <property type="match status" value="1"/>
</dbReference>
<dbReference type="InterPro" id="IPR036388">
    <property type="entry name" value="WH-like_DNA-bd_sf"/>
</dbReference>
<dbReference type="OrthoDB" id="3294840at2"/>
<dbReference type="InterPro" id="IPR000792">
    <property type="entry name" value="Tscrpt_reg_LuxR_C"/>
</dbReference>
<dbReference type="SUPFAM" id="SSF53474">
    <property type="entry name" value="alpha/beta-Hydrolases"/>
    <property type="match status" value="1"/>
</dbReference>
<dbReference type="GO" id="GO:0006355">
    <property type="term" value="P:regulation of DNA-templated transcription"/>
    <property type="evidence" value="ECO:0007669"/>
    <property type="project" value="InterPro"/>
</dbReference>
<sequence length="382" mass="41448">MRFAARPGLPWTMAPNGWPEPAAPWHGEIRFCRAPDGTRLAFRVSGAGPPLVTVGAFASHLELDHQHPVLSAVLGSLHQEFTVLRYDERGHGLSECDLGDDDLVTRVRDLESVVDAAGLGHFAIFAAHMGGPVGIAFSALHPERVTQLILMSTFARGPALLHRSVRETFLFAKLIQEGWGRQSRSRRVLSTGILPGASDAALAWLDDAQPLLGSKDALAASYWNQSTADATGYLDRVVTPTLVIHAHDDLLVEFAEARRVAEVIPNARLVSFADGGNVMPEHSSNWQAAVQDIASLVSEQPGPDPSILASLAELTPREVQILQFLSSGRSNAQIAAGESLSVRTVERHVSNIYRKLHLTGPTSRTRAAVMYLRQRGTTHSIR</sequence>
<dbReference type="EMBL" id="SDPL01000040">
    <property type="protein sequence ID" value="RXZ50022.1"/>
    <property type="molecule type" value="Genomic_DNA"/>
</dbReference>
<dbReference type="InterPro" id="IPR050471">
    <property type="entry name" value="AB_hydrolase"/>
</dbReference>
<name>A0A4Q2JPT6_9MICO</name>
<organism evidence="2 3">
    <name type="scientific">Agromyces binzhouensis</name>
    <dbReference type="NCBI Taxonomy" id="1817495"/>
    <lineage>
        <taxon>Bacteria</taxon>
        <taxon>Bacillati</taxon>
        <taxon>Actinomycetota</taxon>
        <taxon>Actinomycetes</taxon>
        <taxon>Micrococcales</taxon>
        <taxon>Microbacteriaceae</taxon>
        <taxon>Agromyces</taxon>
    </lineage>
</organism>
<dbReference type="Pfam" id="PF00196">
    <property type="entry name" value="GerE"/>
    <property type="match status" value="1"/>
</dbReference>
<dbReference type="AlphaFoldDB" id="A0A4Q2JPT6"/>
<dbReference type="Gene3D" id="1.10.10.10">
    <property type="entry name" value="Winged helix-like DNA-binding domain superfamily/Winged helix DNA-binding domain"/>
    <property type="match status" value="1"/>
</dbReference>
<accession>A0A4Q2JPT6</accession>
<dbReference type="InterPro" id="IPR000073">
    <property type="entry name" value="AB_hydrolase_1"/>
</dbReference>
<dbReference type="CDD" id="cd06170">
    <property type="entry name" value="LuxR_C_like"/>
    <property type="match status" value="1"/>
</dbReference>
<dbReference type="InterPro" id="IPR016032">
    <property type="entry name" value="Sig_transdc_resp-reg_C-effctor"/>
</dbReference>
<proteinExistence type="predicted"/>
<dbReference type="Pfam" id="PF00561">
    <property type="entry name" value="Abhydrolase_1"/>
    <property type="match status" value="1"/>
</dbReference>
<dbReference type="GO" id="GO:0016787">
    <property type="term" value="F:hydrolase activity"/>
    <property type="evidence" value="ECO:0007669"/>
    <property type="project" value="UniProtKB-KW"/>
</dbReference>
<dbReference type="GO" id="GO:0003677">
    <property type="term" value="F:DNA binding"/>
    <property type="evidence" value="ECO:0007669"/>
    <property type="project" value="InterPro"/>
</dbReference>
<gene>
    <name evidence="2" type="ORF">ESO86_04075</name>
</gene>